<feature type="domain" description="Protein kinase" evidence="15">
    <location>
        <begin position="194"/>
        <end position="485"/>
    </location>
</feature>
<comment type="caution">
    <text evidence="17">The sequence shown here is derived from an EMBL/GenBank/DDBJ whole genome shotgun (WGS) entry which is preliminary data.</text>
</comment>
<dbReference type="Gene3D" id="3.30.930.10">
    <property type="entry name" value="Bira Bifunctional Protein, Domain 2"/>
    <property type="match status" value="1"/>
</dbReference>
<evidence type="ECO:0000313" key="17">
    <source>
        <dbReference type="EMBL" id="KAJ3223638.1"/>
    </source>
</evidence>
<dbReference type="InterPro" id="IPR008271">
    <property type="entry name" value="Ser/Thr_kinase_AS"/>
</dbReference>
<protein>
    <recommendedName>
        <fullName evidence="1">non-specific serine/threonine protein kinase</fullName>
        <ecNumber evidence="1">2.7.11.1</ecNumber>
    </recommendedName>
</protein>
<dbReference type="SUPFAM" id="SSF55681">
    <property type="entry name" value="Class II aaRS and biotin synthetases"/>
    <property type="match status" value="1"/>
</dbReference>
<dbReference type="CDD" id="cd14046">
    <property type="entry name" value="STKc_EIF2AK4_GCN2_rpt2"/>
    <property type="match status" value="1"/>
</dbReference>
<dbReference type="GO" id="GO:0000077">
    <property type="term" value="P:DNA damage checkpoint signaling"/>
    <property type="evidence" value="ECO:0007669"/>
    <property type="project" value="InterPro"/>
</dbReference>
<dbReference type="GO" id="GO:0009893">
    <property type="term" value="P:positive regulation of metabolic process"/>
    <property type="evidence" value="ECO:0007669"/>
    <property type="project" value="UniProtKB-ARBA"/>
</dbReference>
<keyword evidence="13" id="KW-0175">Coiled coil</keyword>
<evidence type="ECO:0000313" key="18">
    <source>
        <dbReference type="Proteomes" id="UP001211065"/>
    </source>
</evidence>
<keyword evidence="4 11" id="KW-0547">Nucleotide-binding</keyword>
<dbReference type="InterPro" id="IPR000719">
    <property type="entry name" value="Prot_kinase_dom"/>
</dbReference>
<dbReference type="PROSITE" id="PS00108">
    <property type="entry name" value="PROTEIN_KINASE_ST"/>
    <property type="match status" value="1"/>
</dbReference>
<keyword evidence="2" id="KW-0723">Serine/threonine-protein kinase</keyword>
<dbReference type="GO" id="GO:0005524">
    <property type="term" value="F:ATP binding"/>
    <property type="evidence" value="ECO:0007669"/>
    <property type="project" value="UniProtKB-UniRule"/>
</dbReference>
<evidence type="ECO:0000259" key="16">
    <source>
        <dbReference type="PROSITE" id="PS50908"/>
    </source>
</evidence>
<feature type="domain" description="Protein kinase" evidence="15">
    <location>
        <begin position="542"/>
        <end position="881"/>
    </location>
</feature>
<dbReference type="Pfam" id="PF13393">
    <property type="entry name" value="tRNA-synt_His"/>
    <property type="match status" value="1"/>
</dbReference>
<dbReference type="Gene3D" id="3.40.50.800">
    <property type="entry name" value="Anticodon-binding domain"/>
    <property type="match status" value="1"/>
</dbReference>
<keyword evidence="3" id="KW-0808">Transferase</keyword>
<dbReference type="InterPro" id="IPR045864">
    <property type="entry name" value="aa-tRNA-synth_II/BPL/LPL"/>
</dbReference>
<organism evidence="17 18">
    <name type="scientific">Clydaea vesicula</name>
    <dbReference type="NCBI Taxonomy" id="447962"/>
    <lineage>
        <taxon>Eukaryota</taxon>
        <taxon>Fungi</taxon>
        <taxon>Fungi incertae sedis</taxon>
        <taxon>Chytridiomycota</taxon>
        <taxon>Chytridiomycota incertae sedis</taxon>
        <taxon>Chytridiomycetes</taxon>
        <taxon>Lobulomycetales</taxon>
        <taxon>Lobulomycetaceae</taxon>
        <taxon>Clydaea</taxon>
    </lineage>
</organism>
<evidence type="ECO:0000256" key="5">
    <source>
        <dbReference type="ARBA" id="ARBA00022777"/>
    </source>
</evidence>
<evidence type="ECO:0000256" key="4">
    <source>
        <dbReference type="ARBA" id="ARBA00022741"/>
    </source>
</evidence>
<dbReference type="Gene3D" id="1.10.510.10">
    <property type="entry name" value="Transferase(Phosphotransferase) domain 1"/>
    <property type="match status" value="2"/>
</dbReference>
<keyword evidence="5" id="KW-0418">Kinase</keyword>
<dbReference type="GO" id="GO:0005634">
    <property type="term" value="C:nucleus"/>
    <property type="evidence" value="ECO:0007669"/>
    <property type="project" value="TreeGrafter"/>
</dbReference>
<proteinExistence type="inferred from homology"/>
<dbReference type="FunFam" id="3.10.110.10:FF:000050">
    <property type="entry name" value="eIF-2-alpha kinase GCN2"/>
    <property type="match status" value="1"/>
</dbReference>
<evidence type="ECO:0000256" key="9">
    <source>
        <dbReference type="ARBA" id="ARBA00048679"/>
    </source>
</evidence>
<feature type="domain" description="RWD" evidence="16">
    <location>
        <begin position="9"/>
        <end position="122"/>
    </location>
</feature>
<dbReference type="GO" id="GO:0004694">
    <property type="term" value="F:eukaryotic translation initiation factor 2alpha kinase activity"/>
    <property type="evidence" value="ECO:0007669"/>
    <property type="project" value="InterPro"/>
</dbReference>
<feature type="region of interest" description="Disordered" evidence="14">
    <location>
        <begin position="618"/>
        <end position="647"/>
    </location>
</feature>
<reference evidence="17" key="1">
    <citation type="submission" date="2020-05" db="EMBL/GenBank/DDBJ databases">
        <title>Phylogenomic resolution of chytrid fungi.</title>
        <authorList>
            <person name="Stajich J.E."/>
            <person name="Amses K."/>
            <person name="Simmons R."/>
            <person name="Seto K."/>
            <person name="Myers J."/>
            <person name="Bonds A."/>
            <person name="Quandt C.A."/>
            <person name="Barry K."/>
            <person name="Liu P."/>
            <person name="Grigoriev I."/>
            <person name="Longcore J.E."/>
            <person name="James T.Y."/>
        </authorList>
    </citation>
    <scope>NUCLEOTIDE SEQUENCE</scope>
    <source>
        <strain evidence="17">JEL0476</strain>
    </source>
</reference>
<dbReference type="GO" id="GO:0005737">
    <property type="term" value="C:cytoplasm"/>
    <property type="evidence" value="ECO:0007669"/>
    <property type="project" value="TreeGrafter"/>
</dbReference>
<comment type="catalytic activity">
    <reaction evidence="8">
        <text>L-threonyl-[protein] + ATP = O-phospho-L-threonyl-[protein] + ADP + H(+)</text>
        <dbReference type="Rhea" id="RHEA:46608"/>
        <dbReference type="Rhea" id="RHEA-COMP:11060"/>
        <dbReference type="Rhea" id="RHEA-COMP:11605"/>
        <dbReference type="ChEBI" id="CHEBI:15378"/>
        <dbReference type="ChEBI" id="CHEBI:30013"/>
        <dbReference type="ChEBI" id="CHEBI:30616"/>
        <dbReference type="ChEBI" id="CHEBI:61977"/>
        <dbReference type="ChEBI" id="CHEBI:456216"/>
        <dbReference type="EC" id="2.7.11.1"/>
    </reaction>
</comment>
<comment type="catalytic activity">
    <reaction evidence="9">
        <text>L-seryl-[protein] + ATP = O-phospho-L-seryl-[protein] + ADP + H(+)</text>
        <dbReference type="Rhea" id="RHEA:17989"/>
        <dbReference type="Rhea" id="RHEA-COMP:9863"/>
        <dbReference type="Rhea" id="RHEA-COMP:11604"/>
        <dbReference type="ChEBI" id="CHEBI:15378"/>
        <dbReference type="ChEBI" id="CHEBI:29999"/>
        <dbReference type="ChEBI" id="CHEBI:30616"/>
        <dbReference type="ChEBI" id="CHEBI:83421"/>
        <dbReference type="ChEBI" id="CHEBI:456216"/>
        <dbReference type="EC" id="2.7.11.1"/>
    </reaction>
</comment>
<comment type="similarity">
    <text evidence="7">Belongs to the protein kinase superfamily. Ser/Thr protein kinase family. GCN2 subfamily.</text>
</comment>
<feature type="compositionally biased region" description="Acidic residues" evidence="14">
    <location>
        <begin position="618"/>
        <end position="639"/>
    </location>
</feature>
<dbReference type="PROSITE" id="PS50011">
    <property type="entry name" value="PROTEIN_KINASE_DOM"/>
    <property type="match status" value="2"/>
</dbReference>
<feature type="coiled-coil region" evidence="13">
    <location>
        <begin position="139"/>
        <end position="200"/>
    </location>
</feature>
<evidence type="ECO:0000256" key="1">
    <source>
        <dbReference type="ARBA" id="ARBA00012513"/>
    </source>
</evidence>
<dbReference type="InterPro" id="IPR036621">
    <property type="entry name" value="Anticodon-bd_dom_sf"/>
</dbReference>
<dbReference type="PROSITE" id="PS00109">
    <property type="entry name" value="PROTEIN_KINASE_TYR"/>
    <property type="match status" value="1"/>
</dbReference>
<dbReference type="PROSITE" id="PS50908">
    <property type="entry name" value="RWD"/>
    <property type="match status" value="1"/>
</dbReference>
<evidence type="ECO:0000256" key="11">
    <source>
        <dbReference type="PIRSR" id="PIRSR000660-2"/>
    </source>
</evidence>
<dbReference type="SMART" id="SM00591">
    <property type="entry name" value="RWD"/>
    <property type="match status" value="1"/>
</dbReference>
<dbReference type="Pfam" id="PF05773">
    <property type="entry name" value="RWD"/>
    <property type="match status" value="1"/>
</dbReference>
<dbReference type="InterPro" id="IPR017441">
    <property type="entry name" value="Protein_kinase_ATP_BS"/>
</dbReference>
<evidence type="ECO:0000256" key="10">
    <source>
        <dbReference type="PIRSR" id="PIRSR000660-1"/>
    </source>
</evidence>
<dbReference type="InterPro" id="IPR008266">
    <property type="entry name" value="Tyr_kinase_AS"/>
</dbReference>
<dbReference type="PANTHER" id="PTHR11042:SF136">
    <property type="entry name" value="EIF-2-ALPHA KINASE GCN2"/>
    <property type="match status" value="1"/>
</dbReference>
<keyword evidence="6 11" id="KW-0067">ATP-binding</keyword>
<dbReference type="PROSITE" id="PS00107">
    <property type="entry name" value="PROTEIN_KINASE_ATP"/>
    <property type="match status" value="1"/>
</dbReference>
<evidence type="ECO:0000256" key="7">
    <source>
        <dbReference type="ARBA" id="ARBA00037982"/>
    </source>
</evidence>
<name>A0AAD5U3Y3_9FUNG</name>
<dbReference type="InterPro" id="IPR016135">
    <property type="entry name" value="UBQ-conjugating_enzyme/RWD"/>
</dbReference>
<dbReference type="Gene3D" id="3.10.110.10">
    <property type="entry name" value="Ubiquitin Conjugating Enzyme"/>
    <property type="match status" value="1"/>
</dbReference>
<dbReference type="SMART" id="SM00220">
    <property type="entry name" value="S_TKc"/>
    <property type="match status" value="2"/>
</dbReference>
<evidence type="ECO:0000256" key="6">
    <source>
        <dbReference type="ARBA" id="ARBA00022840"/>
    </source>
</evidence>
<dbReference type="Pfam" id="PF00069">
    <property type="entry name" value="Pkinase"/>
    <property type="match status" value="3"/>
</dbReference>
<evidence type="ECO:0000256" key="14">
    <source>
        <dbReference type="SAM" id="MobiDB-lite"/>
    </source>
</evidence>
<dbReference type="InterPro" id="IPR050339">
    <property type="entry name" value="CC_SR_Kinase"/>
</dbReference>
<gene>
    <name evidence="17" type="ORF">HK099_000876</name>
</gene>
<evidence type="ECO:0000256" key="12">
    <source>
        <dbReference type="PROSITE-ProRule" id="PRU10141"/>
    </source>
</evidence>
<dbReference type="CDD" id="cd23823">
    <property type="entry name" value="RWD_GCN2"/>
    <property type="match status" value="1"/>
</dbReference>
<dbReference type="Gene3D" id="3.30.200.20">
    <property type="entry name" value="Phosphorylase Kinase, domain 1"/>
    <property type="match status" value="1"/>
</dbReference>
<dbReference type="InterPro" id="IPR016255">
    <property type="entry name" value="Gcn2"/>
</dbReference>
<evidence type="ECO:0000256" key="8">
    <source>
        <dbReference type="ARBA" id="ARBA00047899"/>
    </source>
</evidence>
<feature type="binding site" evidence="12">
    <location>
        <position position="572"/>
    </location>
    <ligand>
        <name>ATP</name>
        <dbReference type="ChEBI" id="CHEBI:30616"/>
    </ligand>
</feature>
<evidence type="ECO:0000259" key="15">
    <source>
        <dbReference type="PROSITE" id="PS50011"/>
    </source>
</evidence>
<dbReference type="PANTHER" id="PTHR11042">
    <property type="entry name" value="EUKARYOTIC TRANSLATION INITIATION FACTOR 2-ALPHA KINASE EIF2-ALPHA KINASE -RELATED"/>
    <property type="match status" value="1"/>
</dbReference>
<evidence type="ECO:0000256" key="3">
    <source>
        <dbReference type="ARBA" id="ARBA00022679"/>
    </source>
</evidence>
<dbReference type="InterPro" id="IPR041715">
    <property type="entry name" value="HisRS-like_core"/>
</dbReference>
<sequence>MDNDSIQENEFNSLQSIYGDDFHEITEVDSPWKVLSLQHKFEIILRPTEENLKNHVSVKIIVKFPRNYPISSPDLQIQKISGISDNQLTKLRKIVSQKLQNLKGIKFDLQFLNHVPKRSGKYLSNNHSVIRGLVQVSAHQIYEDHKLKLELEKIELEKKKKSEKEIREQMEKEMKDAELANKIAEEIQRKKAKVEELKKLKDGGIQRNVLWKIFPPDSPENYKKGHLIKKEYKDGFFEDYQAESNNYLKILVREISITNPFYQSEFGVQKLKDIHKHFRDIIKIRHKNISSVFGAQIDFIHELTSIIIVEDFRECSLRDILRRSGSIHLPKSREYMKSLVDGLSFLHSNNIIHKDVSTQNVVFENDTIKLANIGFGRELWALNRSEPFSEHITGDSEAQISFKWRSPETNNAFFVYTKKDDIWCLGRTFLQMLYGIEILKSDMDLVEFVTKTELPRDFSSLIQLMCHPDATKRSTLIELKKHQFFDIQTDKDFSLQTLQIASANIIATTPPKLTFKEVDIQIEPTYTVHSSPISGSRYENDFDEIEFLGKGGFGQVVKARNKIDNNYYAIKKVPLHTKNKDRSKILREVLALARLHHEYIVRYYTAWMETVDNFQLSDSDEDISEESEPSLYSDDDNDDSHEKDWMTHGKSNSMAYGSFRNNKEVSSININKMNAFTFASELSQKKEGFQLLYIQMEYCERNTLRNVIDDGLEQSQCWKLFRQILEAMAYVHSQGMIHRDLKPSNIFLDAKGNVKIGDFGLATSKNDITPYKLMQLDYNEDSSLTSDVGTPVYCAPETLISGKYNTKVDMYSIGICFFEMIYPFKTAMQRAYVLRDIRKLKFPEDFNTKALENEHQLLLMEEEELAETFRRIVNPDNHSHYSRLISALYKQPCIAHQDLTYDFNNPNVSNLDPYLALVVTCVRSQITQLLQNHGAVEIVSPLLIPKASRMNENVQLLDSSGIIVQLPHDLTFPWVRYITRVLPVPIYLKRYTVDRVFRSNLAGGQPKSVIECDYDIVSESNNQYIPDAEVIFTAVQIIEKFPSVSAPGDFEIMINHYDILRSILDCFSVSSEETYRIPIYNVLEQNRGSLHLRSSTLQRQGLDRNLSEHLMTFDLKGDFETVTQRLLFLMKDNTSERFVLAIKQLRILMCHLNALNLKNKISFCPLLSYHSQYYKGSFIFQIGKRGNQVIDVLAAGGRYDSLLTELRHPFSTNTKLTGVGFNLAIQKLAHAVTIEESPKSKNYDLSLYSEISPKKAIVLIASIGKATSSVIVRMSVCSDLWLAGISADYIPEEKELSAPDILRAVQLEGCVISVMLKHKGSTNVIIKVRNMVTSVEEEVLRVDLVNYVKAQLHNLISQQKIKNELESNTDLFKSGIESKVTILTATKKLRSTNKISGHTERTNRSTRAITERASATVSSLVKNLNNISIIAVELDLNTIKKLNLVYDETGWKSLISNINYQKDYMNTIRKNLLKVLSNEKNCWIYSIQDTSAVLLNDLMLQEMKQ</sequence>
<dbReference type="Proteomes" id="UP001211065">
    <property type="component" value="Unassembled WGS sequence"/>
</dbReference>
<feature type="active site" description="Proton acceptor" evidence="10">
    <location>
        <position position="740"/>
    </location>
</feature>
<feature type="binding site" evidence="11">
    <location>
        <position position="571"/>
    </location>
    <ligand>
        <name>ATP</name>
        <dbReference type="ChEBI" id="CHEBI:30616"/>
    </ligand>
</feature>
<dbReference type="EC" id="2.7.11.1" evidence="1"/>
<dbReference type="SUPFAM" id="SSF56112">
    <property type="entry name" value="Protein kinase-like (PK-like)"/>
    <property type="match status" value="2"/>
</dbReference>
<dbReference type="PIRSF" id="PIRSF000660">
    <property type="entry name" value="Ser/Thr_PK_GCN2"/>
    <property type="match status" value="1"/>
</dbReference>
<keyword evidence="18" id="KW-1185">Reference proteome</keyword>
<evidence type="ECO:0000256" key="2">
    <source>
        <dbReference type="ARBA" id="ARBA00022527"/>
    </source>
</evidence>
<dbReference type="EMBL" id="JADGJW010000122">
    <property type="protein sequence ID" value="KAJ3223638.1"/>
    <property type="molecule type" value="Genomic_DNA"/>
</dbReference>
<dbReference type="InterPro" id="IPR006575">
    <property type="entry name" value="RWD_dom"/>
</dbReference>
<evidence type="ECO:0000256" key="13">
    <source>
        <dbReference type="SAM" id="Coils"/>
    </source>
</evidence>
<dbReference type="SUPFAM" id="SSF54495">
    <property type="entry name" value="UBC-like"/>
    <property type="match status" value="1"/>
</dbReference>
<accession>A0AAD5U3Y3</accession>
<feature type="binding site" evidence="11">
    <location>
        <begin position="548"/>
        <end position="556"/>
    </location>
    <ligand>
        <name>ATP</name>
        <dbReference type="ChEBI" id="CHEBI:30616"/>
    </ligand>
</feature>
<dbReference type="InterPro" id="IPR011009">
    <property type="entry name" value="Kinase-like_dom_sf"/>
</dbReference>